<feature type="region of interest" description="Disordered" evidence="1">
    <location>
        <begin position="235"/>
        <end position="286"/>
    </location>
</feature>
<dbReference type="SUPFAM" id="SSF48652">
    <property type="entry name" value="Tetraspanin"/>
    <property type="match status" value="1"/>
</dbReference>
<dbReference type="GeneID" id="19115317"/>
<evidence type="ECO:0000256" key="1">
    <source>
        <dbReference type="SAM" id="MobiDB-lite"/>
    </source>
</evidence>
<feature type="compositionally biased region" description="Basic and acidic residues" evidence="1">
    <location>
        <begin position="242"/>
        <end position="253"/>
    </location>
</feature>
<dbReference type="AlphaFoldDB" id="M2MFN4"/>
<feature type="compositionally biased region" description="Polar residues" evidence="1">
    <location>
        <begin position="254"/>
        <end position="269"/>
    </location>
</feature>
<dbReference type="InterPro" id="IPR008952">
    <property type="entry name" value="Tetraspanin_EC2_sf"/>
</dbReference>
<feature type="transmembrane region" description="Helical" evidence="2">
    <location>
        <begin position="180"/>
        <end position="200"/>
    </location>
</feature>
<dbReference type="EMBL" id="KB445557">
    <property type="protein sequence ID" value="EMC95456.1"/>
    <property type="molecule type" value="Genomic_DNA"/>
</dbReference>
<dbReference type="Proteomes" id="UP000011761">
    <property type="component" value="Unassembled WGS sequence"/>
</dbReference>
<dbReference type="GO" id="GO:0016020">
    <property type="term" value="C:membrane"/>
    <property type="evidence" value="ECO:0007669"/>
    <property type="project" value="InterPro"/>
</dbReference>
<proteinExistence type="predicted"/>
<name>M2MFN4_BAUPA</name>
<dbReference type="OMA" id="NCCGFAN"/>
<feature type="transmembrane region" description="Helical" evidence="2">
    <location>
        <begin position="34"/>
        <end position="57"/>
    </location>
</feature>
<evidence type="ECO:0000313" key="4">
    <source>
        <dbReference type="Proteomes" id="UP000011761"/>
    </source>
</evidence>
<dbReference type="OrthoDB" id="71600at2759"/>
<dbReference type="eggNOG" id="ENOG502SP07">
    <property type="taxonomic scope" value="Eukaryota"/>
</dbReference>
<accession>M2MFN4</accession>
<keyword evidence="2" id="KW-0812">Transmembrane</keyword>
<evidence type="ECO:0000313" key="3">
    <source>
        <dbReference type="EMBL" id="EMC95456.1"/>
    </source>
</evidence>
<evidence type="ECO:0000256" key="2">
    <source>
        <dbReference type="SAM" id="Phobius"/>
    </source>
</evidence>
<keyword evidence="2" id="KW-0472">Membrane</keyword>
<dbReference type="HOGENOM" id="CLU_055673_1_0_1"/>
<keyword evidence="2" id="KW-1133">Transmembrane helix</keyword>
<dbReference type="KEGG" id="bcom:BAUCODRAFT_542127"/>
<feature type="transmembrane region" description="Helical" evidence="2">
    <location>
        <begin position="78"/>
        <end position="97"/>
    </location>
</feature>
<feature type="transmembrane region" description="Helical" evidence="2">
    <location>
        <begin position="7"/>
        <end position="28"/>
    </location>
</feature>
<gene>
    <name evidence="3" type="ORF">BAUCODRAFT_542127</name>
</gene>
<reference evidence="3 4" key="1">
    <citation type="journal article" date="2012" name="PLoS Pathog.">
        <title>Diverse lifestyles and strategies of plant pathogenesis encoded in the genomes of eighteen Dothideomycetes fungi.</title>
        <authorList>
            <person name="Ohm R.A."/>
            <person name="Feau N."/>
            <person name="Henrissat B."/>
            <person name="Schoch C.L."/>
            <person name="Horwitz B.A."/>
            <person name="Barry K.W."/>
            <person name="Condon B.J."/>
            <person name="Copeland A.C."/>
            <person name="Dhillon B."/>
            <person name="Glaser F."/>
            <person name="Hesse C.N."/>
            <person name="Kosti I."/>
            <person name="LaButti K."/>
            <person name="Lindquist E.A."/>
            <person name="Lucas S."/>
            <person name="Salamov A.A."/>
            <person name="Bradshaw R.E."/>
            <person name="Ciuffetti L."/>
            <person name="Hamelin R.C."/>
            <person name="Kema G.H.J."/>
            <person name="Lawrence C."/>
            <person name="Scott J.A."/>
            <person name="Spatafora J.W."/>
            <person name="Turgeon B.G."/>
            <person name="de Wit P.J.G.M."/>
            <person name="Zhong S."/>
            <person name="Goodwin S.B."/>
            <person name="Grigoriev I.V."/>
        </authorList>
    </citation>
    <scope>NUCLEOTIDE SEQUENCE [LARGE SCALE GENOMIC DNA]</scope>
    <source>
        <strain evidence="3 4">UAMH 10762</strain>
    </source>
</reference>
<sequence>MAITRRQIVTGVSVVYLSALTALAAYALHSAHVYSLPIADIIAGLCVALPPLAGIALEAVIAFNEGLAAKGHLQTSRVVQITIVAFLIFETVLATLAGTHISPPGSLDCALREQWQSLFRARDAETIQKIQDAFQCCGLNSPKDMAYPFPGNGHNADACMVRYERTTACIEPWRDEERKVAIMLLIVPLAVFVWKIAILLSPSSSSAWLPSAIRLPNEQGSVDGGPKRQAIQYRDVEDAEEGSVRAEVDRLNHDSTLASTIEGSRSRSNGPWREHDRWRESGEEAD</sequence>
<protein>
    <recommendedName>
        <fullName evidence="5">Tetraspanin Tsp3</fullName>
    </recommendedName>
</protein>
<keyword evidence="4" id="KW-1185">Reference proteome</keyword>
<evidence type="ECO:0008006" key="5">
    <source>
        <dbReference type="Google" id="ProtNLM"/>
    </source>
</evidence>
<dbReference type="RefSeq" id="XP_007677913.1">
    <property type="nucleotide sequence ID" value="XM_007679723.1"/>
</dbReference>
<organism evidence="3 4">
    <name type="scientific">Baudoinia panamericana (strain UAMH 10762)</name>
    <name type="common">Angels' share fungus</name>
    <name type="synonym">Baudoinia compniacensis (strain UAMH 10762)</name>
    <dbReference type="NCBI Taxonomy" id="717646"/>
    <lineage>
        <taxon>Eukaryota</taxon>
        <taxon>Fungi</taxon>
        <taxon>Dikarya</taxon>
        <taxon>Ascomycota</taxon>
        <taxon>Pezizomycotina</taxon>
        <taxon>Dothideomycetes</taxon>
        <taxon>Dothideomycetidae</taxon>
        <taxon>Mycosphaerellales</taxon>
        <taxon>Teratosphaeriaceae</taxon>
        <taxon>Baudoinia</taxon>
    </lineage>
</organism>
<feature type="compositionally biased region" description="Basic and acidic residues" evidence="1">
    <location>
        <begin position="272"/>
        <end position="286"/>
    </location>
</feature>